<evidence type="ECO:0000313" key="3">
    <source>
        <dbReference type="Proteomes" id="UP000273611"/>
    </source>
</evidence>
<protein>
    <submittedName>
        <fullName evidence="2">DUF2813 domain-containing protein</fullName>
    </submittedName>
</protein>
<evidence type="ECO:0000313" key="2">
    <source>
        <dbReference type="EMBL" id="RUM02034.1"/>
    </source>
</evidence>
<dbReference type="Proteomes" id="UP000273611">
    <property type="component" value="Unassembled WGS sequence"/>
</dbReference>
<sequence>MRVNAFIQGGEVGGESVAATLRSIHIENFRSIRSVDADLSQLAIFVGRNDCGKSNILRALNLFFNDQTNPGVEFAFAEDYNFYAPVRARKAREVLVRIEIALPESYHATNGQVIIWTKRWREDGLWSEEYDYYGQRISKGRRGQEIREDVKIPEKSNVHALLRKIEFEYVPAIKDSEYFDDLRGRIYGIISEVAARTFHESSTAFEQSIGDHLNELTTSISASLGFDTKLALPRDLYHIFERLDFLSGEKSVSLNNRGDGVKARHIPLILRFMAEKKAALQKRGGPPISSIWAYEEPENNLEIGSAVQLADELHQLAKAGTAQILLTTHSPAFYDLGQQENEIALHFVTRATDTDGTMTKTGVEGIDESLGTLAMLAPRIAEMVAQVRQQEETKAIAAQLAEVNCPRIFVEGESDRIVLARALELFFPKAVEQVRFETKRDGAGHTYVIDMLVGWRSQHKHHPERPKAVGIVDGDAGQAKAAFNKQPDNVKSAKCFVYPPPANLQAARAAHFEVYASLEVLYPPDVWREAEKRGKLERRALAKVCPPDLVDQILLGETTFEETLDPTWAYLVKFDFANEHKISTAERVCKQEDANCKTTLANFEPLLRDALSFLGVAD</sequence>
<dbReference type="PANTHER" id="PTHR43581:SF4">
    <property type="entry name" value="ATP_GTP PHOSPHATASE"/>
    <property type="match status" value="1"/>
</dbReference>
<gene>
    <name evidence="2" type="ORF">EEQ99_13295</name>
</gene>
<dbReference type="InterPro" id="IPR051396">
    <property type="entry name" value="Bact_Antivir_Def_Nuclease"/>
</dbReference>
<dbReference type="AlphaFoldDB" id="A0A432NRH5"/>
<dbReference type="Pfam" id="PF13175">
    <property type="entry name" value="AAA_15"/>
    <property type="match status" value="2"/>
</dbReference>
<dbReference type="PANTHER" id="PTHR43581">
    <property type="entry name" value="ATP/GTP PHOSPHATASE"/>
    <property type="match status" value="1"/>
</dbReference>
<dbReference type="Gene3D" id="3.40.50.300">
    <property type="entry name" value="P-loop containing nucleotide triphosphate hydrolases"/>
    <property type="match status" value="1"/>
</dbReference>
<feature type="domain" description="Endonuclease GajA/Old nuclease/RecF-like AAA" evidence="1">
    <location>
        <begin position="21"/>
        <end position="67"/>
    </location>
</feature>
<proteinExistence type="predicted"/>
<dbReference type="InterPro" id="IPR027417">
    <property type="entry name" value="P-loop_NTPase"/>
</dbReference>
<name>A0A432NRH5_9HYPH</name>
<comment type="caution">
    <text evidence="2">The sequence shown here is derived from an EMBL/GenBank/DDBJ whole genome shotgun (WGS) entry which is preliminary data.</text>
</comment>
<reference evidence="2 3" key="1">
    <citation type="journal article" date="2015" name="Int. J. Syst. Evol. Microbiol.">
        <title>Rhizobium anhuiense sp. nov., isolated from effective nodules of Vicia faba and Pisum sativum.</title>
        <authorList>
            <person name="Zhang Y.J."/>
            <person name="Zheng W.T."/>
            <person name="Everall I."/>
            <person name="Young J.P."/>
            <person name="Zhang X.X."/>
            <person name="Tian C.F."/>
            <person name="Sui X.H."/>
            <person name="Wang E.T."/>
            <person name="Chen W.X."/>
        </authorList>
    </citation>
    <scope>NUCLEOTIDE SEQUENCE [LARGE SCALE GENOMIC DNA]</scope>
    <source>
        <strain evidence="2 3">CCBAU 23252</strain>
    </source>
</reference>
<dbReference type="SUPFAM" id="SSF52540">
    <property type="entry name" value="P-loop containing nucleoside triphosphate hydrolases"/>
    <property type="match status" value="1"/>
</dbReference>
<dbReference type="EMBL" id="RIBW01000004">
    <property type="protein sequence ID" value="RUM02034.1"/>
    <property type="molecule type" value="Genomic_DNA"/>
</dbReference>
<dbReference type="InterPro" id="IPR041685">
    <property type="entry name" value="AAA_GajA/Old/RecF-like"/>
</dbReference>
<evidence type="ECO:0000259" key="1">
    <source>
        <dbReference type="Pfam" id="PF13175"/>
    </source>
</evidence>
<organism evidence="2 3">
    <name type="scientific">Rhizobium anhuiense</name>
    <dbReference type="NCBI Taxonomy" id="1184720"/>
    <lineage>
        <taxon>Bacteria</taxon>
        <taxon>Pseudomonadati</taxon>
        <taxon>Pseudomonadota</taxon>
        <taxon>Alphaproteobacteria</taxon>
        <taxon>Hyphomicrobiales</taxon>
        <taxon>Rhizobiaceae</taxon>
        <taxon>Rhizobium/Agrobacterium group</taxon>
        <taxon>Rhizobium</taxon>
    </lineage>
</organism>
<feature type="domain" description="Endonuclease GajA/Old nuclease/RecF-like AAA" evidence="1">
    <location>
        <begin position="200"/>
        <end position="333"/>
    </location>
</feature>
<accession>A0A432NRH5</accession>